<organism evidence="1 2">
    <name type="scientific">Persea americana</name>
    <name type="common">Avocado</name>
    <dbReference type="NCBI Taxonomy" id="3435"/>
    <lineage>
        <taxon>Eukaryota</taxon>
        <taxon>Viridiplantae</taxon>
        <taxon>Streptophyta</taxon>
        <taxon>Embryophyta</taxon>
        <taxon>Tracheophyta</taxon>
        <taxon>Spermatophyta</taxon>
        <taxon>Magnoliopsida</taxon>
        <taxon>Magnoliidae</taxon>
        <taxon>Laurales</taxon>
        <taxon>Lauraceae</taxon>
        <taxon>Persea</taxon>
    </lineage>
</organism>
<keyword evidence="2" id="KW-1185">Reference proteome</keyword>
<evidence type="ECO:0000313" key="2">
    <source>
        <dbReference type="Proteomes" id="UP001234297"/>
    </source>
</evidence>
<dbReference type="EMBL" id="CM056811">
    <property type="protein sequence ID" value="KAJ8637414.1"/>
    <property type="molecule type" value="Genomic_DNA"/>
</dbReference>
<evidence type="ECO:0000313" key="1">
    <source>
        <dbReference type="EMBL" id="KAJ8637414.1"/>
    </source>
</evidence>
<protein>
    <submittedName>
        <fullName evidence="1">Uncharacterized protein</fullName>
    </submittedName>
</protein>
<name>A0ACC2LVM4_PERAE</name>
<sequence length="558" mass="61484">MAETDAASAYPAIDPSTFDLIVLGTGLPESILAAAASSAGKSVLHLDPNPFYGSHFSSFPLHSFSSFFHSHHPTTSSASEKPPPSSPIDAGEFSVANLKTRPLYSHIEISSHSETLDTSSRRFSIDLSGPRVLFCADPVVDLMLKSGASHHLEFKSVDASFVYREGKIWPVPDSREGIFKDRSLGLTEKSQLMRFFKLVRGHLGLVEDGGEERRVSEEDLESPFVVFLQKQRLPPKIKSMILYAIAMADYDQEDPVACKKQIKTKDGMESLALYHSSVGRFPNAPGAFIYPIYGQGELPQAFCRCAAVKGALYVLRMPVTSLLLDKEHGHYKGVRLVSGQDLFSHQLVMDPSFIIPQSVSSPSLDMPHEGSYLTEVRNTSSPLMKVARAVCITRGSIQPDFSNLLVVYPPRSLFPEQVTSVRGVQLSSNVLVCPPDLFVIYLSTLCDNADQGKEALQAAMSSLLVLPHESSNHGTPEVNEDIKIETKPDLLWSALYVHDLTEVLSDTVCLCPMPDGNIDYRDLLKSTTMLFHKMYPQEQLFPEAVVSENTEDDKASID</sequence>
<gene>
    <name evidence="1" type="ORF">MRB53_011681</name>
</gene>
<dbReference type="Proteomes" id="UP001234297">
    <property type="component" value="Chromosome 3"/>
</dbReference>
<reference evidence="1 2" key="1">
    <citation type="journal article" date="2022" name="Hortic Res">
        <title>A haplotype resolved chromosomal level avocado genome allows analysis of novel avocado genes.</title>
        <authorList>
            <person name="Nath O."/>
            <person name="Fletcher S.J."/>
            <person name="Hayward A."/>
            <person name="Shaw L.M."/>
            <person name="Masouleh A.K."/>
            <person name="Furtado A."/>
            <person name="Henry R.J."/>
            <person name="Mitter N."/>
        </authorList>
    </citation>
    <scope>NUCLEOTIDE SEQUENCE [LARGE SCALE GENOMIC DNA]</scope>
    <source>
        <strain evidence="2">cv. Hass</strain>
    </source>
</reference>
<comment type="caution">
    <text evidence="1">The sequence shown here is derived from an EMBL/GenBank/DDBJ whole genome shotgun (WGS) entry which is preliminary data.</text>
</comment>
<accession>A0ACC2LVM4</accession>
<proteinExistence type="predicted"/>